<dbReference type="InterPro" id="IPR003888">
    <property type="entry name" value="FYrich_N"/>
</dbReference>
<gene>
    <name evidence="25" type="primary">kmt2ba</name>
</gene>
<dbReference type="OrthoDB" id="308383at2759"/>
<evidence type="ECO:0000256" key="7">
    <source>
        <dbReference type="ARBA" id="ARBA00022771"/>
    </source>
</evidence>
<dbReference type="Pfam" id="PF05965">
    <property type="entry name" value="FYRC"/>
    <property type="match status" value="1"/>
</dbReference>
<dbReference type="SUPFAM" id="SSF57903">
    <property type="entry name" value="FYVE/PHD zinc finger"/>
    <property type="match status" value="2"/>
</dbReference>
<dbReference type="PROSITE" id="PS50016">
    <property type="entry name" value="ZF_PHD_2"/>
    <property type="match status" value="2"/>
</dbReference>
<evidence type="ECO:0000256" key="17">
    <source>
        <dbReference type="PROSITE-ProRule" id="PRU00509"/>
    </source>
</evidence>
<feature type="region of interest" description="Disordered" evidence="18">
    <location>
        <begin position="985"/>
        <end position="1032"/>
    </location>
</feature>
<dbReference type="SMART" id="SM00249">
    <property type="entry name" value="PHD"/>
    <property type="match status" value="4"/>
</dbReference>
<keyword evidence="24" id="KW-1185">Reference proteome</keyword>
<evidence type="ECO:0000256" key="3">
    <source>
        <dbReference type="ARBA" id="ARBA00022679"/>
    </source>
</evidence>
<dbReference type="FunFam" id="3.30.40.10:FF:000002">
    <property type="entry name" value="Histone-lysine N-methyltransferase"/>
    <property type="match status" value="1"/>
</dbReference>
<dbReference type="InterPro" id="IPR046341">
    <property type="entry name" value="SET_dom_sf"/>
</dbReference>
<dbReference type="GO" id="GO:0003677">
    <property type="term" value="F:DNA binding"/>
    <property type="evidence" value="ECO:0007669"/>
    <property type="project" value="UniProtKB-KW"/>
</dbReference>
<dbReference type="InterPro" id="IPR011011">
    <property type="entry name" value="Znf_FYVE_PHD"/>
</dbReference>
<dbReference type="Gene3D" id="1.20.920.10">
    <property type="entry name" value="Bromodomain-like"/>
    <property type="match status" value="1"/>
</dbReference>
<feature type="compositionally biased region" description="Basic and acidic residues" evidence="18">
    <location>
        <begin position="182"/>
        <end position="192"/>
    </location>
</feature>
<dbReference type="SMART" id="SM00317">
    <property type="entry name" value="SET"/>
    <property type="match status" value="1"/>
</dbReference>
<feature type="compositionally biased region" description="Basic residues" evidence="18">
    <location>
        <begin position="1082"/>
        <end position="1095"/>
    </location>
</feature>
<dbReference type="InterPro" id="IPR019787">
    <property type="entry name" value="Znf_PHD-finger"/>
</dbReference>
<feature type="region of interest" description="Disordered" evidence="18">
    <location>
        <begin position="671"/>
        <end position="703"/>
    </location>
</feature>
<feature type="compositionally biased region" description="Low complexity" evidence="18">
    <location>
        <begin position="379"/>
        <end position="392"/>
    </location>
</feature>
<evidence type="ECO:0000256" key="5">
    <source>
        <dbReference type="ARBA" id="ARBA00022723"/>
    </source>
</evidence>
<dbReference type="InterPro" id="IPR001214">
    <property type="entry name" value="SET_dom"/>
</dbReference>
<evidence type="ECO:0000256" key="10">
    <source>
        <dbReference type="ARBA" id="ARBA00023015"/>
    </source>
</evidence>
<evidence type="ECO:0000313" key="24">
    <source>
        <dbReference type="Proteomes" id="UP000515152"/>
    </source>
</evidence>
<dbReference type="KEGG" id="char:105902047"/>
<dbReference type="PROSITE" id="PS51805">
    <property type="entry name" value="EPHD"/>
    <property type="match status" value="1"/>
</dbReference>
<dbReference type="PROSITE" id="PS50280">
    <property type="entry name" value="SET"/>
    <property type="match status" value="1"/>
</dbReference>
<feature type="compositionally biased region" description="Basic and acidic residues" evidence="18">
    <location>
        <begin position="913"/>
        <end position="927"/>
    </location>
</feature>
<dbReference type="GO" id="GO:0035097">
    <property type="term" value="C:histone methyltransferase complex"/>
    <property type="evidence" value="ECO:0007669"/>
    <property type="project" value="TreeGrafter"/>
</dbReference>
<organism evidence="24 25">
    <name type="scientific">Clupea harengus</name>
    <name type="common">Atlantic herring</name>
    <dbReference type="NCBI Taxonomy" id="7950"/>
    <lineage>
        <taxon>Eukaryota</taxon>
        <taxon>Metazoa</taxon>
        <taxon>Chordata</taxon>
        <taxon>Craniata</taxon>
        <taxon>Vertebrata</taxon>
        <taxon>Euteleostomi</taxon>
        <taxon>Actinopterygii</taxon>
        <taxon>Neopterygii</taxon>
        <taxon>Teleostei</taxon>
        <taxon>Clupei</taxon>
        <taxon>Clupeiformes</taxon>
        <taxon>Clupeoidei</taxon>
        <taxon>Clupeidae</taxon>
        <taxon>Clupea</taxon>
    </lineage>
</organism>
<sequence length="3094" mass="338532">MAAVGGGLSASAVLTGINTSTTARCRFPARPCTSRSQVRSEKRLRIGRLETGNGKTASKGPRPVNIGLTLQEDPSLVRLLRIAEKHKRKREAGFDSSGSEEEDSFAGFGADGGRSLRSTRSLSQIVYADPSSVVPAVSPLKSVLSPAEKPPPAPDLNEEKDATSSQGPSVTEIRPLYGKVVKRGEKIRKDEPSTATGAKTRNASKPKLVVKFAVKRKAKEVSPPKTVKGRQDLKGKGPGADGRQPAKGLAKKQKGRKSVNAVLTNDEVEELNAEGSDDQKHSQQGTTSTGTSSTLPVVLKDPKAELAGPAKPLPVQSEGLSQKKQSKVVWTLTLVKGRGKTSAVKVPAVVGKGTGPMLGKFVKRSRPLPQEEGSGALDSGNSLPSASPSSGGQRRNPSHLLWIPQKRRTKDMVSSSAAVSPKPVGKQRRVSKGAEGSPEEGAEAGRESGHEPSDQPAASSGGQMRRRAAHYKFKKRRASFGHQRKPGMPTTDKSPETPGKHRKPRQRMVCYTYEPMESLNSENQKEQQEEESHAQANTELTPAECTQSVTPVVSGRSSRVIKTPKRFLDDERMSHLLPKRALKKNGIGTSQSPDVESKPPATKPVRHRRKSQDHEDAKGEGDADRFQEDNSTSDAPRSKGSVLSPGAGNLKFYERLKKLTTTLAQKKVQRTLAGAAGDQQGETGGDTKAGEDSPGPVRKRRKSKLTIEDIQSPGVVRKLAVHLNVAGATLPGAEHVDAATGDNVEGSTQMESEVLTQRDLGERVLVEQEGTTHRISVSSSNKRMFHLLKRAKVQLIKIDQQKQLKSSQLLSGSVQLGESTETTGLKRRRRRRMVRAPNKDPASKQQQQLLTGPRIKHVCRAAAVALGQPRAIVPDDIPRLSALPMHEREGIAPSPTAEADVGEVSDTESVSDTSERRTQKGVREYGHRGSRSRRCLRCPGCLNQDDCSRCVHCLDKPKFGGPNKKRQCCIHRICSRIALKKAMRMGNRNPKVQVRRGGRSSASGNASSEEEEQAPSDLQSPSPSRKQPRRQVTPLCYSDLLRSAETDSDEATSHQPIHRRTPLSNEAPAIPAVEDGSDFTKPKRPPFAKSGRRRFEKQLPPSQAQDLPPSPSVSGCPSLKLKLSLQLRLERLPPSVVRAATAGEQPQPPGSSSPLQQQQMEWPAGGKFRTGADSAPDSAPHQAHAPCLTPSQSSVQHNTAPSALAALANRLIPREMTSRQSNVHRIRIDFKEDCSAQNVWLMGGLSVLTSIPISPESVCLLCASKGQHEMVYCQVCCEPFHNFCLKEEERPMEENKENWCCRRCKHCHVCGRKSKHSRPVLQCRRCLYCYHPSCLGPTYPKPLKCNLPWVCMKCIRCKSCGMTPGKTWDMAWNHEQDLCPDCSVLHKLGNFCPVCQGCYDEKGCKKHMLKCARCSHWVHSKCEKLSDEDCERLNKRAVGGFICTPCGLGSWRVELQEELCAGLRMVLSALLDSPLTQDILKCEQCEASLEDVALKRHPAVCDLHAISRKLEQGDYTTVRAFSEDVAMVMWKKPIAEDLSPPNELRSFYMQLMKEAFSWLNGGHMKTWEPLSQEFPSGMLPEAVLPPSDEHSYAQWLERDHFDAQGVKGILSPGQAKSLFQDSRQCSLCQKHGDAMPNEAGRLLYLGQNEWAHVNCCIWSAEVQEEKGALLHVHSAVTRGRLMRCERCGLSGATVGCCLSSCQSNYHFMCARVRNCVFQEDQKVYCHKHRDLIDGKVVSSDGFEVLRRIYVDFEGFSLRRKFLTGLEPDVINMMIGSMQIHRLGVLTELSANSGKLFPVGYQCSRWYWSTVNPHRRCKYTCQVWEMQPSQPEQSAAVKVHCQGSNQTIAHGPAPLQAMVTEVDTTPQHVEIPTGTQSPKAKHDAGSKTSGFTHSRRPVGGLSRPLPSPGNAGSKSHHILTISDLDETRRPRRPSSTLRGRNSSPLRAETGSLLPRSLPFSSPNRSSSSSPTSLATSGLSPLPSGSLPLTLHLSPKVPQPFHIDQPESAEVPQDFLASSEPEDAAVMPTNGVSPERYADEETVLLVADELSADPDADEDTVILVTDQGAPYGHFDVDTDDVVASMLNTKLEFDEALLHENMVLQYRAHTGGDEEMREGGDEVTQTHEELVDACRSTGSKEPSPPNLAAERSRNDTSDDEDMDHYLNFSRTVVLHEASKDAAPAGLSCLPTSGTISQLDGADNESESDAGEVPGEDDSQGLGQSSQNQESEPLAGTSTSEEHVSTVTTSASHSKISAAASVLLSSGSVAFADPQNSVLLDPNTGEFVSADSGLIVNLTECRKDAQDGDSLVNMDEVISMPISMPQPVVSQLPVRTRPLFNPRVRVIESSSPPTHLAVNAPHPSPRLQPKQNIVKLTFPASRSRPIIPSTSSPAFRAVPLKDPVTAAPIVINGFGSPTQENNIPRGKPIAIRLTNPKQPLDQQGRVTTGTSQAPQILLVNRFGQILVKDPQSNTFQSPSATSPSLNNISQIAKIIHSKNVLPRQVPKILVTPVSSPCTVAPQTSNVTTHIISYTTSSSSAPPTNIWIRKLARPDASQQITQIQSGTPSSVRVNEVTIPLRGQSQGEMAQAIIDKAMASHREGLSSPKLSPSQFTVHPFLNKLESPQMIATPPSALRRTKPAILTKSASQVRIKKVSSLSERIGVKKCRTDFLPQAPPTAKADLISSAAASRSSGVRIKNPSAKDILELDQPKPDRPEQPKPDIPKPVDSKVETTKDVRPAVPQGANGGLPAKTHVWVSAREGDLSDWGPYSGLSSDEDSPPPKRSPSESPRKDQPRLSFIITSDDGFRVEADSIEVAWRAVLEGVQEARIGCGMRQLPVSVLSGGQLLGVVHNAVLYLLEQLQGAAKCQSHRFRFHQQEKPEEELPINPSGCARAEVYQRKSTFDMFDFLASQHRTLPENTVYDEEEDDLPLKSTRRATNSELPVAMRFRHLKKTSKEAVGVYRSPIHGRGLFCKRNIEAGEMVIEYAGNVIRSVLTDKREKHYDRKGIGCYMFRIDDFEVVDATMHGNAARFINHSCEPNCYSRVISVDGQKHIVIFAQRKIHRSEELTYDYKFPIEDANSKLHCNCLARRCRRYLN</sequence>
<evidence type="ECO:0000313" key="25">
    <source>
        <dbReference type="RefSeq" id="XP_031442573.1"/>
    </source>
</evidence>
<dbReference type="Pfam" id="PF05964">
    <property type="entry name" value="FYRN"/>
    <property type="match status" value="1"/>
</dbReference>
<dbReference type="SMART" id="SM00542">
    <property type="entry name" value="FYRC"/>
    <property type="match status" value="1"/>
</dbReference>
<evidence type="ECO:0000259" key="22">
    <source>
        <dbReference type="PROSITE" id="PS51058"/>
    </source>
</evidence>
<evidence type="ECO:0000256" key="6">
    <source>
        <dbReference type="ARBA" id="ARBA00022737"/>
    </source>
</evidence>
<dbReference type="Gene3D" id="2.170.270.10">
    <property type="entry name" value="SET domain"/>
    <property type="match status" value="1"/>
</dbReference>
<feature type="region of interest" description="Disordered" evidence="18">
    <location>
        <begin position="142"/>
        <end position="325"/>
    </location>
</feature>
<evidence type="ECO:0000256" key="2">
    <source>
        <dbReference type="ARBA" id="ARBA00022603"/>
    </source>
</evidence>
<dbReference type="PROSITE" id="PS51542">
    <property type="entry name" value="FYRN"/>
    <property type="match status" value="1"/>
</dbReference>
<feature type="region of interest" description="Disordered" evidence="18">
    <location>
        <begin position="2763"/>
        <end position="2793"/>
    </location>
</feature>
<feature type="domain" description="PHD-type" evidence="19">
    <location>
        <begin position="1256"/>
        <end position="1307"/>
    </location>
</feature>
<comment type="catalytic activity">
    <reaction evidence="16">
        <text>L-lysyl(4)-[histone H3] + S-adenosyl-L-methionine = N(6)-methyl-L-lysyl(4)-[histone H3] + S-adenosyl-L-homocysteine + H(+)</text>
        <dbReference type="Rhea" id="RHEA:60264"/>
        <dbReference type="Rhea" id="RHEA-COMP:15543"/>
        <dbReference type="Rhea" id="RHEA-COMP:15547"/>
        <dbReference type="ChEBI" id="CHEBI:15378"/>
        <dbReference type="ChEBI" id="CHEBI:29969"/>
        <dbReference type="ChEBI" id="CHEBI:57856"/>
        <dbReference type="ChEBI" id="CHEBI:59789"/>
        <dbReference type="ChEBI" id="CHEBI:61929"/>
        <dbReference type="EC" id="2.1.1.364"/>
    </reaction>
    <physiologicalReaction direction="left-to-right" evidence="16">
        <dbReference type="Rhea" id="RHEA:60265"/>
    </physiologicalReaction>
</comment>
<feature type="compositionally biased region" description="Polar residues" evidence="18">
    <location>
        <begin position="193"/>
        <end position="203"/>
    </location>
</feature>
<feature type="compositionally biased region" description="Low complexity" evidence="18">
    <location>
        <begin position="282"/>
        <end position="294"/>
    </location>
</feature>
<feature type="compositionally biased region" description="Acidic residues" evidence="18">
    <location>
        <begin position="2198"/>
        <end position="2215"/>
    </location>
</feature>
<feature type="compositionally biased region" description="Polar residues" evidence="18">
    <location>
        <begin position="534"/>
        <end position="557"/>
    </location>
</feature>
<evidence type="ECO:0000256" key="18">
    <source>
        <dbReference type="SAM" id="MobiDB-lite"/>
    </source>
</evidence>
<dbReference type="Pfam" id="PF00628">
    <property type="entry name" value="PHD"/>
    <property type="match status" value="1"/>
</dbReference>
<feature type="region of interest" description="Disordered" evidence="18">
    <location>
        <begin position="1165"/>
        <end position="1195"/>
    </location>
</feature>
<feature type="compositionally biased region" description="Polar residues" evidence="18">
    <location>
        <begin position="2217"/>
        <end position="2227"/>
    </location>
</feature>
<dbReference type="PANTHER" id="PTHR45838">
    <property type="entry name" value="HISTONE-LYSINE-N-METHYLTRANSFERASE 2 KMT2 FAMILY MEMBER"/>
    <property type="match status" value="1"/>
</dbReference>
<feature type="region of interest" description="Disordered" evidence="18">
    <location>
        <begin position="1044"/>
        <end position="1116"/>
    </location>
</feature>
<feature type="region of interest" description="Disordered" evidence="18">
    <location>
        <begin position="2180"/>
        <end position="2245"/>
    </location>
</feature>
<feature type="domain" description="Phorbol-ester/DAG-type" evidence="20">
    <location>
        <begin position="1391"/>
        <end position="1430"/>
    </location>
</feature>
<evidence type="ECO:0000256" key="14">
    <source>
        <dbReference type="ARBA" id="ARBA00023242"/>
    </source>
</evidence>
<feature type="compositionally biased region" description="Acidic residues" evidence="18">
    <location>
        <begin position="266"/>
        <end position="276"/>
    </location>
</feature>
<dbReference type="InterPro" id="IPR034732">
    <property type="entry name" value="EPHD"/>
</dbReference>
<dbReference type="Pfam" id="PF13832">
    <property type="entry name" value="zf-HC5HC2H_2"/>
    <property type="match status" value="1"/>
</dbReference>
<keyword evidence="11" id="KW-0103">Bromodomain</keyword>
<dbReference type="PANTHER" id="PTHR45838:SF3">
    <property type="entry name" value="HISTONE-LYSINE N-METHYLTRANSFERASE 2B"/>
    <property type="match status" value="1"/>
</dbReference>
<keyword evidence="8" id="KW-0862">Zinc</keyword>
<feature type="compositionally biased region" description="Basic and acidic residues" evidence="18">
    <location>
        <begin position="523"/>
        <end position="533"/>
    </location>
</feature>
<feature type="region of interest" description="Disordered" evidence="18">
    <location>
        <begin position="2131"/>
        <end position="2159"/>
    </location>
</feature>
<dbReference type="Gene3D" id="3.30.40.10">
    <property type="entry name" value="Zinc/RING finger domain, C3HC4 (zinc finger)"/>
    <property type="match status" value="3"/>
</dbReference>
<dbReference type="InterPro" id="IPR047219">
    <property type="entry name" value="KMT2A_2B_SET"/>
</dbReference>
<feature type="domain" description="PHD-type" evidence="23">
    <location>
        <begin position="1622"/>
        <end position="1729"/>
    </location>
</feature>
<keyword evidence="10" id="KW-0805">Transcription regulation</keyword>
<feature type="region of interest" description="Disordered" evidence="18">
    <location>
        <begin position="892"/>
        <end position="928"/>
    </location>
</feature>
<dbReference type="PROSITE" id="PS50081">
    <property type="entry name" value="ZF_DAG_PE_2"/>
    <property type="match status" value="1"/>
</dbReference>
<evidence type="ECO:0000256" key="11">
    <source>
        <dbReference type="ARBA" id="ARBA00023117"/>
    </source>
</evidence>
<dbReference type="SMART" id="SM00541">
    <property type="entry name" value="FYRN"/>
    <property type="match status" value="1"/>
</dbReference>
<evidence type="ECO:0000259" key="20">
    <source>
        <dbReference type="PROSITE" id="PS50081"/>
    </source>
</evidence>
<dbReference type="PROSITE" id="PS51543">
    <property type="entry name" value="FYRC"/>
    <property type="match status" value="1"/>
</dbReference>
<feature type="region of interest" description="Disordered" evidence="18">
    <location>
        <begin position="350"/>
        <end position="647"/>
    </location>
</feature>
<reference evidence="25" key="1">
    <citation type="submission" date="2025-08" db="UniProtKB">
        <authorList>
            <consortium name="RefSeq"/>
        </authorList>
    </citation>
    <scope>IDENTIFICATION</scope>
</reference>
<evidence type="ECO:0000256" key="8">
    <source>
        <dbReference type="ARBA" id="ARBA00022833"/>
    </source>
</evidence>
<evidence type="ECO:0000256" key="13">
    <source>
        <dbReference type="ARBA" id="ARBA00023163"/>
    </source>
</evidence>
<dbReference type="InterPro" id="IPR013083">
    <property type="entry name" value="Znf_RING/FYVE/PHD"/>
</dbReference>
<feature type="compositionally biased region" description="Polar residues" evidence="18">
    <location>
        <begin position="1867"/>
        <end position="1877"/>
    </location>
</feature>
<comment type="subcellular location">
    <subcellularLocation>
        <location evidence="1">Nucleus</location>
    </subcellularLocation>
</comment>
<evidence type="ECO:0000259" key="21">
    <source>
        <dbReference type="PROSITE" id="PS50280"/>
    </source>
</evidence>
<dbReference type="InterPro" id="IPR036427">
    <property type="entry name" value="Bromodomain-like_sf"/>
</dbReference>
<feature type="compositionally biased region" description="Basic residues" evidence="18">
    <location>
        <begin position="464"/>
        <end position="485"/>
    </location>
</feature>
<feature type="compositionally biased region" description="Basic and acidic residues" evidence="18">
    <location>
        <begin position="2700"/>
        <end position="2734"/>
    </location>
</feature>
<dbReference type="PROSITE" id="PS51058">
    <property type="entry name" value="ZF_CXXC"/>
    <property type="match status" value="1"/>
</dbReference>
<keyword evidence="6" id="KW-0677">Repeat</keyword>
<evidence type="ECO:0000259" key="19">
    <source>
        <dbReference type="PROSITE" id="PS50016"/>
    </source>
</evidence>
<dbReference type="InterPro" id="IPR003889">
    <property type="entry name" value="FYrich_C"/>
</dbReference>
<dbReference type="FunFam" id="3.30.40.10:FF:000394">
    <property type="entry name" value="Histone-lysine N-methyltransferase"/>
    <property type="match status" value="1"/>
</dbReference>
<evidence type="ECO:0000256" key="15">
    <source>
        <dbReference type="ARBA" id="ARBA00023620"/>
    </source>
</evidence>
<evidence type="ECO:0000256" key="1">
    <source>
        <dbReference type="ARBA" id="ARBA00004123"/>
    </source>
</evidence>
<dbReference type="SUPFAM" id="SSF82199">
    <property type="entry name" value="SET domain"/>
    <property type="match status" value="1"/>
</dbReference>
<feature type="domain" description="PHD-type" evidence="19">
    <location>
        <begin position="1304"/>
        <end position="1357"/>
    </location>
</feature>
<feature type="compositionally biased region" description="Basic and acidic residues" evidence="18">
    <location>
        <begin position="612"/>
        <end position="628"/>
    </location>
</feature>
<feature type="compositionally biased region" description="Basic residues" evidence="18">
    <location>
        <begin position="825"/>
        <end position="834"/>
    </location>
</feature>
<feature type="domain" description="SET" evidence="21">
    <location>
        <begin position="2954"/>
        <end position="3070"/>
    </location>
</feature>
<proteinExistence type="predicted"/>
<evidence type="ECO:0000256" key="12">
    <source>
        <dbReference type="ARBA" id="ARBA00023125"/>
    </source>
</evidence>
<evidence type="ECO:0000256" key="16">
    <source>
        <dbReference type="ARBA" id="ARBA00049353"/>
    </source>
</evidence>
<dbReference type="GO" id="GO:0045893">
    <property type="term" value="P:positive regulation of DNA-templated transcription"/>
    <property type="evidence" value="ECO:0007669"/>
    <property type="project" value="TreeGrafter"/>
</dbReference>
<feature type="compositionally biased region" description="Low complexity" evidence="18">
    <location>
        <begin position="1949"/>
        <end position="1979"/>
    </location>
</feature>
<keyword evidence="3" id="KW-0808">Transferase</keyword>
<feature type="compositionally biased region" description="Basic and acidic residues" evidence="18">
    <location>
        <begin position="2781"/>
        <end position="2791"/>
    </location>
</feature>
<dbReference type="GeneID" id="105902047"/>
<dbReference type="InterPro" id="IPR002219">
    <property type="entry name" value="PKC_DAG/PE"/>
</dbReference>
<dbReference type="GO" id="GO:0140945">
    <property type="term" value="F:histone H3K4 monomethyltransferase activity"/>
    <property type="evidence" value="ECO:0007669"/>
    <property type="project" value="UniProtKB-EC"/>
</dbReference>
<dbReference type="Pfam" id="PF02008">
    <property type="entry name" value="zf-CXXC"/>
    <property type="match status" value="1"/>
</dbReference>
<feature type="region of interest" description="Disordered" evidence="18">
    <location>
        <begin position="2681"/>
        <end position="2747"/>
    </location>
</feature>
<keyword evidence="12" id="KW-0238">DNA-binding</keyword>
<keyword evidence="2" id="KW-0489">Methyltransferase</keyword>
<dbReference type="Pfam" id="PF00856">
    <property type="entry name" value="SET"/>
    <property type="match status" value="1"/>
</dbReference>
<dbReference type="CTD" id="560856"/>
<dbReference type="CDD" id="cd15589">
    <property type="entry name" value="PHD1_KMT2B"/>
    <property type="match status" value="1"/>
</dbReference>
<feature type="region of interest" description="Disordered" evidence="18">
    <location>
        <begin position="2007"/>
        <end position="2030"/>
    </location>
</feature>
<feature type="compositionally biased region" description="Polar residues" evidence="18">
    <location>
        <begin position="1016"/>
        <end position="1025"/>
    </location>
</feature>
<dbReference type="InterPro" id="IPR001965">
    <property type="entry name" value="Znf_PHD"/>
</dbReference>
<keyword evidence="5" id="KW-0479">Metal-binding</keyword>
<feature type="region of interest" description="Disordered" evidence="18">
    <location>
        <begin position="1867"/>
        <end position="1979"/>
    </location>
</feature>
<accession>A0A6P8GVN9</accession>
<dbReference type="EC" id="2.1.1.364" evidence="15"/>
<dbReference type="RefSeq" id="XP_031442573.1">
    <property type="nucleotide sequence ID" value="XM_031586713.2"/>
</dbReference>
<protein>
    <recommendedName>
        <fullName evidence="15">[histone H3]-lysine(4) N-methyltransferase</fullName>
        <ecNumber evidence="15">2.1.1.364</ecNumber>
    </recommendedName>
</protein>
<keyword evidence="7 17" id="KW-0863">Zinc-finger</keyword>
<keyword evidence="13" id="KW-0804">Transcription</keyword>
<evidence type="ECO:0000259" key="23">
    <source>
        <dbReference type="PROSITE" id="PS51805"/>
    </source>
</evidence>
<dbReference type="GO" id="GO:0008270">
    <property type="term" value="F:zinc ion binding"/>
    <property type="evidence" value="ECO:0007669"/>
    <property type="project" value="UniProtKB-KW"/>
</dbReference>
<feature type="domain" description="CXXC-type" evidence="22">
    <location>
        <begin position="928"/>
        <end position="975"/>
    </location>
</feature>
<name>A0A6P8GVN9_CLUHA</name>
<dbReference type="InterPro" id="IPR002857">
    <property type="entry name" value="Znf_CXXC"/>
</dbReference>
<dbReference type="CDD" id="cd19170">
    <property type="entry name" value="SET_KMT2A_2B"/>
    <property type="match status" value="1"/>
</dbReference>
<keyword evidence="14" id="KW-0539">Nucleus</keyword>
<keyword evidence="9" id="KW-0156">Chromatin regulator</keyword>
<keyword evidence="4" id="KW-0949">S-adenosyl-L-methionine</keyword>
<feature type="region of interest" description="Disordered" evidence="18">
    <location>
        <begin position="813"/>
        <end position="852"/>
    </location>
</feature>
<feature type="compositionally biased region" description="Basic and acidic residues" evidence="18">
    <location>
        <begin position="443"/>
        <end position="453"/>
    </location>
</feature>
<evidence type="ECO:0000256" key="9">
    <source>
        <dbReference type="ARBA" id="ARBA00022853"/>
    </source>
</evidence>
<evidence type="ECO:0000256" key="4">
    <source>
        <dbReference type="ARBA" id="ARBA00022691"/>
    </source>
</evidence>
<dbReference type="GO" id="GO:0032259">
    <property type="term" value="P:methylation"/>
    <property type="evidence" value="ECO:0007669"/>
    <property type="project" value="UniProtKB-KW"/>
</dbReference>
<dbReference type="Proteomes" id="UP000515152">
    <property type="component" value="Chromosome 19"/>
</dbReference>
<feature type="region of interest" description="Disordered" evidence="18">
    <location>
        <begin position="87"/>
        <end position="114"/>
    </location>
</feature>
<dbReference type="FunFam" id="2.170.270.10:FF:000004">
    <property type="entry name" value="Histone-lysine N-methyltransferase"/>
    <property type="match status" value="1"/>
</dbReference>
<dbReference type="Gene3D" id="3.30.160.360">
    <property type="match status" value="2"/>
</dbReference>